<proteinExistence type="inferred from homology"/>
<dbReference type="InterPro" id="IPR036880">
    <property type="entry name" value="Kunitz_BPTI_sf"/>
</dbReference>
<dbReference type="SMART" id="SM00131">
    <property type="entry name" value="KU"/>
    <property type="match status" value="1"/>
</dbReference>
<dbReference type="FunFam" id="4.10.410.10:FF:000020">
    <property type="entry name" value="Collagen, type VI, alpha 3"/>
    <property type="match status" value="1"/>
</dbReference>
<evidence type="ECO:0000313" key="7">
    <source>
        <dbReference type="Proteomes" id="UP000054495"/>
    </source>
</evidence>
<dbReference type="EMBL" id="KE124785">
    <property type="protein sequence ID" value="EPB80076.1"/>
    <property type="molecule type" value="Genomic_DNA"/>
</dbReference>
<evidence type="ECO:0000256" key="3">
    <source>
        <dbReference type="ARBA" id="ARBA00023157"/>
    </source>
</evidence>
<dbReference type="Gene3D" id="4.10.410.10">
    <property type="entry name" value="Pancreatic trypsin inhibitor Kunitz domain"/>
    <property type="match status" value="1"/>
</dbReference>
<dbReference type="PROSITE" id="PS00280">
    <property type="entry name" value="BPTI_KUNITZ_1"/>
    <property type="match status" value="1"/>
</dbReference>
<dbReference type="Proteomes" id="UP000054495">
    <property type="component" value="Unassembled WGS sequence"/>
</dbReference>
<dbReference type="PROSITE" id="PS50279">
    <property type="entry name" value="BPTI_KUNITZ_2"/>
    <property type="match status" value="1"/>
</dbReference>
<dbReference type="Pfam" id="PF00014">
    <property type="entry name" value="Kunitz_BPTI"/>
    <property type="match status" value="1"/>
</dbReference>
<evidence type="ECO:0000259" key="5">
    <source>
        <dbReference type="PROSITE" id="PS50279"/>
    </source>
</evidence>
<dbReference type="AlphaFoldDB" id="A0A0D6MB65"/>
<comment type="similarity">
    <text evidence="4">Belongs to the venom Kunitz-type family. 03 (sub-Kunitz) subfamily.</text>
</comment>
<evidence type="ECO:0000256" key="1">
    <source>
        <dbReference type="ARBA" id="ARBA00022690"/>
    </source>
</evidence>
<gene>
    <name evidence="6" type="ORF">ANCCEY_00899</name>
</gene>
<accession>A0A0D6MB65</accession>
<dbReference type="PANTHER" id="PTHR46751:SF1">
    <property type="entry name" value="WAP FOUR-DISULFIDE CORE DOMAIN PROTEIN 6A"/>
    <property type="match status" value="1"/>
</dbReference>
<dbReference type="CDD" id="cd00109">
    <property type="entry name" value="Kunitz-type"/>
    <property type="match status" value="1"/>
</dbReference>
<dbReference type="InterPro" id="IPR020901">
    <property type="entry name" value="Prtase_inh_Kunz-CS"/>
</dbReference>
<evidence type="ECO:0000256" key="4">
    <source>
        <dbReference type="ARBA" id="ARBA00038506"/>
    </source>
</evidence>
<organism evidence="6 7">
    <name type="scientific">Ancylostoma ceylanicum</name>
    <dbReference type="NCBI Taxonomy" id="53326"/>
    <lineage>
        <taxon>Eukaryota</taxon>
        <taxon>Metazoa</taxon>
        <taxon>Ecdysozoa</taxon>
        <taxon>Nematoda</taxon>
        <taxon>Chromadorea</taxon>
        <taxon>Rhabditida</taxon>
        <taxon>Rhabditina</taxon>
        <taxon>Rhabditomorpha</taxon>
        <taxon>Strongyloidea</taxon>
        <taxon>Ancylostomatidae</taxon>
        <taxon>Ancylostomatinae</taxon>
        <taxon>Ancylostoma</taxon>
    </lineage>
</organism>
<evidence type="ECO:0000256" key="2">
    <source>
        <dbReference type="ARBA" id="ARBA00022900"/>
    </source>
</evidence>
<feature type="domain" description="BPTI/Kunitz inhibitor" evidence="5">
    <location>
        <begin position="45"/>
        <end position="95"/>
    </location>
</feature>
<reference evidence="6 7" key="1">
    <citation type="submission" date="2013-05" db="EMBL/GenBank/DDBJ databases">
        <title>Draft genome of the parasitic nematode Anyclostoma ceylanicum.</title>
        <authorList>
            <person name="Mitreva M."/>
        </authorList>
    </citation>
    <scope>NUCLEOTIDE SEQUENCE [LARGE SCALE GENOMIC DNA]</scope>
</reference>
<dbReference type="PRINTS" id="PR00759">
    <property type="entry name" value="BASICPTASE"/>
</dbReference>
<sequence length="121" mass="13848">MSENGRKQEDKLENRPVLSPKNMKLFLITLILLTALCEARRDMRCLLPVDSGMCMASIRRWAYYPKWNMCSVFIYGGCGGNENNFETEQECRRICALEEAVLVRSLAPKLNICLKPGENKT</sequence>
<dbReference type="GO" id="GO:0004867">
    <property type="term" value="F:serine-type endopeptidase inhibitor activity"/>
    <property type="evidence" value="ECO:0007669"/>
    <property type="project" value="UniProtKB-KW"/>
</dbReference>
<keyword evidence="3" id="KW-1015">Disulfide bond</keyword>
<name>A0A0D6MB65_9BILA</name>
<dbReference type="PANTHER" id="PTHR46751">
    <property type="entry name" value="EPPIN"/>
    <property type="match status" value="1"/>
</dbReference>
<keyword evidence="2" id="KW-0722">Serine protease inhibitor</keyword>
<evidence type="ECO:0000313" key="6">
    <source>
        <dbReference type="EMBL" id="EPB80076.1"/>
    </source>
</evidence>
<keyword evidence="7" id="KW-1185">Reference proteome</keyword>
<dbReference type="InterPro" id="IPR051388">
    <property type="entry name" value="Serpin_venom_toxin"/>
</dbReference>
<protein>
    <submittedName>
        <fullName evidence="6">Kunitz/Bovine pancreatic trypsin inhibitor domain protein</fullName>
    </submittedName>
</protein>
<keyword evidence="1" id="KW-0646">Protease inhibitor</keyword>
<dbReference type="SUPFAM" id="SSF57362">
    <property type="entry name" value="BPTI-like"/>
    <property type="match status" value="1"/>
</dbReference>
<dbReference type="InterPro" id="IPR002223">
    <property type="entry name" value="Kunitz_BPTI"/>
</dbReference>